<keyword evidence="2" id="KW-1185">Reference proteome</keyword>
<gene>
    <name evidence="1" type="ORF">OXX778_LOCUS20026</name>
</gene>
<protein>
    <submittedName>
        <fullName evidence="1">Uncharacterized protein</fullName>
    </submittedName>
</protein>
<dbReference type="AlphaFoldDB" id="A0A814MJI0"/>
<dbReference type="Proteomes" id="UP000663879">
    <property type="component" value="Unassembled WGS sequence"/>
</dbReference>
<sequence length="106" mass="11474">MIDLLFIFGAKINKGVDDSHFHSVKTIGFRWSSLSWVSEDGALDLDDALDLDGAIDFVDAKDGALEIDDAKDGGLKFDDALDFDETDVTTLVLMVAGVGALKFFVD</sequence>
<organism evidence="1 2">
    <name type="scientific">Brachionus calyciflorus</name>
    <dbReference type="NCBI Taxonomy" id="104777"/>
    <lineage>
        <taxon>Eukaryota</taxon>
        <taxon>Metazoa</taxon>
        <taxon>Spiralia</taxon>
        <taxon>Gnathifera</taxon>
        <taxon>Rotifera</taxon>
        <taxon>Eurotatoria</taxon>
        <taxon>Monogononta</taxon>
        <taxon>Pseudotrocha</taxon>
        <taxon>Ploima</taxon>
        <taxon>Brachionidae</taxon>
        <taxon>Brachionus</taxon>
    </lineage>
</organism>
<comment type="caution">
    <text evidence="1">The sequence shown here is derived from an EMBL/GenBank/DDBJ whole genome shotgun (WGS) entry which is preliminary data.</text>
</comment>
<accession>A0A814MJI0</accession>
<reference evidence="1" key="1">
    <citation type="submission" date="2021-02" db="EMBL/GenBank/DDBJ databases">
        <authorList>
            <person name="Nowell W R."/>
        </authorList>
    </citation>
    <scope>NUCLEOTIDE SEQUENCE</scope>
    <source>
        <strain evidence="1">Ploen Becks lab</strain>
    </source>
</reference>
<proteinExistence type="predicted"/>
<dbReference type="EMBL" id="CAJNOC010006410">
    <property type="protein sequence ID" value="CAF1077338.1"/>
    <property type="molecule type" value="Genomic_DNA"/>
</dbReference>
<evidence type="ECO:0000313" key="1">
    <source>
        <dbReference type="EMBL" id="CAF1077338.1"/>
    </source>
</evidence>
<name>A0A814MJI0_9BILA</name>
<evidence type="ECO:0000313" key="2">
    <source>
        <dbReference type="Proteomes" id="UP000663879"/>
    </source>
</evidence>